<dbReference type="CDD" id="cd08588">
    <property type="entry name" value="PI-PLCc_At5g67130_like"/>
    <property type="match status" value="1"/>
</dbReference>
<evidence type="ECO:0008006" key="4">
    <source>
        <dbReference type="Google" id="ProtNLM"/>
    </source>
</evidence>
<evidence type="ECO:0000256" key="1">
    <source>
        <dbReference type="SAM" id="SignalP"/>
    </source>
</evidence>
<feature type="signal peptide" evidence="1">
    <location>
        <begin position="1"/>
        <end position="31"/>
    </location>
</feature>
<dbReference type="Proteomes" id="UP000822688">
    <property type="component" value="Chromosome 8"/>
</dbReference>
<name>A0A8T0H2C4_CERPU</name>
<keyword evidence="1" id="KW-0732">Signal</keyword>
<protein>
    <recommendedName>
        <fullName evidence="4">PI-PLC X domain-containing protein</fullName>
    </recommendedName>
</protein>
<organism evidence="2 3">
    <name type="scientific">Ceratodon purpureus</name>
    <name type="common">Fire moss</name>
    <name type="synonym">Dicranum purpureum</name>
    <dbReference type="NCBI Taxonomy" id="3225"/>
    <lineage>
        <taxon>Eukaryota</taxon>
        <taxon>Viridiplantae</taxon>
        <taxon>Streptophyta</taxon>
        <taxon>Embryophyta</taxon>
        <taxon>Bryophyta</taxon>
        <taxon>Bryophytina</taxon>
        <taxon>Bryopsida</taxon>
        <taxon>Dicranidae</taxon>
        <taxon>Pseudoditrichales</taxon>
        <taxon>Ditrichaceae</taxon>
        <taxon>Ceratodon</taxon>
    </lineage>
</organism>
<gene>
    <name evidence="2" type="ORF">KC19_8G095700</name>
</gene>
<dbReference type="OrthoDB" id="7984201at2759"/>
<dbReference type="Pfam" id="PF26178">
    <property type="entry name" value="PI-PLC_cat"/>
    <property type="match status" value="1"/>
</dbReference>
<reference evidence="2" key="1">
    <citation type="submission" date="2020-06" db="EMBL/GenBank/DDBJ databases">
        <title>WGS assembly of Ceratodon purpureus strain R40.</title>
        <authorList>
            <person name="Carey S.B."/>
            <person name="Jenkins J."/>
            <person name="Shu S."/>
            <person name="Lovell J.T."/>
            <person name="Sreedasyam A."/>
            <person name="Maumus F."/>
            <person name="Tiley G.P."/>
            <person name="Fernandez-Pozo N."/>
            <person name="Barry K."/>
            <person name="Chen C."/>
            <person name="Wang M."/>
            <person name="Lipzen A."/>
            <person name="Daum C."/>
            <person name="Saski C.A."/>
            <person name="Payton A.C."/>
            <person name="Mcbreen J.C."/>
            <person name="Conrad R.E."/>
            <person name="Kollar L.M."/>
            <person name="Olsson S."/>
            <person name="Huttunen S."/>
            <person name="Landis J.B."/>
            <person name="Wickett N.J."/>
            <person name="Johnson M.G."/>
            <person name="Rensing S.A."/>
            <person name="Grimwood J."/>
            <person name="Schmutz J."/>
            <person name="Mcdaniel S.F."/>
        </authorList>
    </citation>
    <scope>NUCLEOTIDE SEQUENCE</scope>
    <source>
        <strain evidence="2">R40</strain>
    </source>
</reference>
<proteinExistence type="predicted"/>
<evidence type="ECO:0000313" key="3">
    <source>
        <dbReference type="Proteomes" id="UP000822688"/>
    </source>
</evidence>
<dbReference type="SUPFAM" id="SSF51695">
    <property type="entry name" value="PLC-like phosphodiesterases"/>
    <property type="match status" value="1"/>
</dbReference>
<accession>A0A8T0H2C4</accession>
<dbReference type="Gene3D" id="3.20.20.190">
    <property type="entry name" value="Phosphatidylinositol (PI) phosphodiesterase"/>
    <property type="match status" value="1"/>
</dbReference>
<feature type="chain" id="PRO_5035828741" description="PI-PLC X domain-containing protein" evidence="1">
    <location>
        <begin position="32"/>
        <end position="413"/>
    </location>
</feature>
<dbReference type="InterPro" id="IPR051057">
    <property type="entry name" value="PI-PLC_domain"/>
</dbReference>
<evidence type="ECO:0000313" key="2">
    <source>
        <dbReference type="EMBL" id="KAG0564248.1"/>
    </source>
</evidence>
<dbReference type="GO" id="GO:0006629">
    <property type="term" value="P:lipid metabolic process"/>
    <property type="evidence" value="ECO:0007669"/>
    <property type="project" value="InterPro"/>
</dbReference>
<keyword evidence="3" id="KW-1185">Reference proteome</keyword>
<sequence length="413" mass="44626">MATSVRGAMMVQATVAVALFVLALLAPEVAAQLGVLSSGCTADADCGPGLYCFSCEGAAPKCTANQALSLSSFAQTYSLPYNKYAWITTHNAYAIEGETSVLGAAIISPKNQEDTVTNQLNRGVRGLMLDIYEFKGDLWLCHSIGTCYDFTAFRPLNSTLLEISAFLAANPNEVITIFIEDYVTTPFVLSNHFKATGLSKYMLPSTSMPKDGSDWPTVASMIASNQRFVVFTSDSKKEASEGIAYQWNYVVENQYGTLAETCTNRAESSVLTDRTKSLILENYFPNDPNITEACVINSGYLAQAITVCYAAAGNRWSNFLAVDFYKRSTSGGVFSAVDTLNGQHHCGCNDIRLCQANGQGSCQIPAATYKALLTPAQTPAPAPDSSSTYITASKFSLRLTFFISFISFFHLGQ</sequence>
<comment type="caution">
    <text evidence="2">The sequence shown here is derived from an EMBL/GenBank/DDBJ whole genome shotgun (WGS) entry which is preliminary data.</text>
</comment>
<dbReference type="GO" id="GO:0008081">
    <property type="term" value="F:phosphoric diester hydrolase activity"/>
    <property type="evidence" value="ECO:0007669"/>
    <property type="project" value="InterPro"/>
</dbReference>
<dbReference type="PANTHER" id="PTHR13593:SF140">
    <property type="entry name" value="PLC-LIKE PHOSPHODIESTERASE"/>
    <property type="match status" value="1"/>
</dbReference>
<dbReference type="PROSITE" id="PS50007">
    <property type="entry name" value="PIPLC_X_DOMAIN"/>
    <property type="match status" value="1"/>
</dbReference>
<dbReference type="EMBL" id="CM026429">
    <property type="protein sequence ID" value="KAG0564248.1"/>
    <property type="molecule type" value="Genomic_DNA"/>
</dbReference>
<dbReference type="InterPro" id="IPR017946">
    <property type="entry name" value="PLC-like_Pdiesterase_TIM-brl"/>
</dbReference>
<dbReference type="AlphaFoldDB" id="A0A8T0H2C4"/>
<dbReference type="PANTHER" id="PTHR13593">
    <property type="match status" value="1"/>
</dbReference>